<keyword evidence="1" id="KW-0175">Coiled coil</keyword>
<feature type="coiled-coil region" evidence="1">
    <location>
        <begin position="98"/>
        <end position="125"/>
    </location>
</feature>
<dbReference type="EMBL" id="SNRY01001791">
    <property type="protein sequence ID" value="KAA6328612.1"/>
    <property type="molecule type" value="Genomic_DNA"/>
</dbReference>
<dbReference type="Pfam" id="PF13558">
    <property type="entry name" value="SbcC_Walker_B"/>
    <property type="match status" value="1"/>
</dbReference>
<reference evidence="2" key="1">
    <citation type="submission" date="2019-03" db="EMBL/GenBank/DDBJ databases">
        <title>Single cell metagenomics reveals metabolic interactions within the superorganism composed of flagellate Streblomastix strix and complex community of Bacteroidetes bacteria on its surface.</title>
        <authorList>
            <person name="Treitli S.C."/>
            <person name="Kolisko M."/>
            <person name="Husnik F."/>
            <person name="Keeling P."/>
            <person name="Hampl V."/>
        </authorList>
    </citation>
    <scope>NUCLEOTIDE SEQUENCE</scope>
    <source>
        <strain evidence="2">STM</strain>
    </source>
</reference>
<evidence type="ECO:0000313" key="2">
    <source>
        <dbReference type="EMBL" id="KAA6328612.1"/>
    </source>
</evidence>
<evidence type="ECO:0000256" key="1">
    <source>
        <dbReference type="SAM" id="Coils"/>
    </source>
</evidence>
<dbReference type="Gene3D" id="3.40.50.300">
    <property type="entry name" value="P-loop containing nucleotide triphosphate hydrolases"/>
    <property type="match status" value="1"/>
</dbReference>
<feature type="coiled-coil region" evidence="1">
    <location>
        <begin position="419"/>
        <end position="446"/>
    </location>
</feature>
<feature type="coiled-coil region" evidence="1">
    <location>
        <begin position="250"/>
        <end position="284"/>
    </location>
</feature>
<dbReference type="PANTHER" id="PTHR32114:SF2">
    <property type="entry name" value="ABC TRANSPORTER ABCH.3"/>
    <property type="match status" value="1"/>
</dbReference>
<dbReference type="PANTHER" id="PTHR32114">
    <property type="entry name" value="ABC TRANSPORTER ABCH.3"/>
    <property type="match status" value="1"/>
</dbReference>
<feature type="coiled-coil region" evidence="1">
    <location>
        <begin position="160"/>
        <end position="208"/>
    </location>
</feature>
<feature type="coiled-coil region" evidence="1">
    <location>
        <begin position="15"/>
        <end position="73"/>
    </location>
</feature>
<dbReference type="InterPro" id="IPR027417">
    <property type="entry name" value="P-loop_NTPase"/>
</dbReference>
<name>A0A5J4R4F3_9ZZZZ</name>
<dbReference type="AlphaFoldDB" id="A0A5J4R4F3"/>
<protein>
    <submittedName>
        <fullName evidence="2">Nuclease SbcCD subunit C</fullName>
    </submittedName>
</protein>
<sequence>EAKPRYEYINKIESVQEIRDDFNELQQARKQVKENEINLTKSEKERKANSLLLEQAKNALSTCEKEQKEVEDVFAQTEPHIIKARELDVQLKTAVSNTDEIRKEVDAVKRSKEKLEQVILSLSKDKSSTQKSMDELNKWFEQYKDFAEIAPHVALLINLLDDAQTATKQSEEKRQAIEREQAILEEDSKRLEERQKEMEQLNKELPAEIAILRERLQEGIPCPVCGSTHHPLQGNNESSSLKEEELNKVKQVNEKRIRTLTENIEKAKNSIIQLTALRETYTKQSIETLAKAGEYLSRWSSWKGLFQQGILQKRLKEQFDRWSNHTNNLILSKGTLEKFDTNLINEQKNLRELILTLEAKKQKQTETEMTFVRLTEERKKLLDGKSADEVSRYYANRKHDIAEKLKQSSDNKNKSISTEEGFKGKIEQIETEISRLKEQMLRLHTSVDSWMATQESMTYEYLSELLSKDNAWLISEKQYLNRLRETEITGKATVAEREKNVANHRLAEIKPDKDEPQELLETELTEKTALANQKDIRSNEINALISSHLKGMEKIKSLGKELAEKRDLSVNWKKLNEMFGSATGTKFKEMAQGYTLDALLVYSNRHLQQLSGRYLLQRIPDTLALQVVDMDMLNEVRTVYSLSGGESFLVSLALALGLSSLSSNRMKVESLFIDEGFGSLDRDTLRIAMDTLERLQSQGRKIGVISHVSEITERIHTQIKVVKSTNGKSSIEIIG</sequence>
<organism evidence="2">
    <name type="scientific">termite gut metagenome</name>
    <dbReference type="NCBI Taxonomy" id="433724"/>
    <lineage>
        <taxon>unclassified sequences</taxon>
        <taxon>metagenomes</taxon>
        <taxon>organismal metagenomes</taxon>
    </lineage>
</organism>
<proteinExistence type="predicted"/>
<gene>
    <name evidence="2" type="ORF">EZS27_022515</name>
</gene>
<dbReference type="SUPFAM" id="SSF52540">
    <property type="entry name" value="P-loop containing nucleoside triphosphate hydrolases"/>
    <property type="match status" value="1"/>
</dbReference>
<feature type="non-terminal residue" evidence="2">
    <location>
        <position position="1"/>
    </location>
</feature>
<comment type="caution">
    <text evidence="2">The sequence shown here is derived from an EMBL/GenBank/DDBJ whole genome shotgun (WGS) entry which is preliminary data.</text>
</comment>
<accession>A0A5J4R4F3</accession>